<sequence>MSAQRISTAVDRIERALARIEAQAATPRGNGEGAAKHEALKARVAASLSELDALIEGLEA</sequence>
<gene>
    <name evidence="1" type="ORF">K3148_00240</name>
</gene>
<evidence type="ECO:0000313" key="2">
    <source>
        <dbReference type="Proteomes" id="UP000824281"/>
    </source>
</evidence>
<organism evidence="1 2">
    <name type="scientific">Qipengyuania aurantiaca</name>
    <dbReference type="NCBI Taxonomy" id="2867233"/>
    <lineage>
        <taxon>Bacteria</taxon>
        <taxon>Pseudomonadati</taxon>
        <taxon>Pseudomonadota</taxon>
        <taxon>Alphaproteobacteria</taxon>
        <taxon>Sphingomonadales</taxon>
        <taxon>Erythrobacteraceae</taxon>
        <taxon>Qipengyuania</taxon>
    </lineage>
</organism>
<dbReference type="RefSeq" id="WP_221425361.1">
    <property type="nucleotide sequence ID" value="NZ_CP081295.1"/>
</dbReference>
<dbReference type="EMBL" id="CP081295">
    <property type="protein sequence ID" value="QZD89884.1"/>
    <property type="molecule type" value="Genomic_DNA"/>
</dbReference>
<accession>A0ABX8ZP45</accession>
<name>A0ABX8ZP45_9SPHN</name>
<evidence type="ECO:0000313" key="1">
    <source>
        <dbReference type="EMBL" id="QZD89884.1"/>
    </source>
</evidence>
<proteinExistence type="predicted"/>
<reference evidence="1 2" key="1">
    <citation type="submission" date="2021-08" db="EMBL/GenBank/DDBJ databases">
        <title>Comparative Genomics Analysis of the Genus Qipengyuania Reveals Extensive Genetic Diversity and Metabolic Versatility, Including the Description of Fifteen Novel Species.</title>
        <authorList>
            <person name="Liu Y."/>
        </authorList>
    </citation>
    <scope>NUCLEOTIDE SEQUENCE [LARGE SCALE GENOMIC DNA]</scope>
    <source>
        <strain evidence="1 2">1NDH13</strain>
    </source>
</reference>
<protein>
    <submittedName>
        <fullName evidence="1">Uncharacterized protein</fullName>
    </submittedName>
</protein>
<dbReference type="Proteomes" id="UP000824281">
    <property type="component" value="Chromosome"/>
</dbReference>
<keyword evidence="2" id="KW-1185">Reference proteome</keyword>